<dbReference type="InterPro" id="IPR028082">
    <property type="entry name" value="Peripla_BP_I"/>
</dbReference>
<evidence type="ECO:0000256" key="3">
    <source>
        <dbReference type="ARBA" id="ARBA00022989"/>
    </source>
</evidence>
<dbReference type="SUPFAM" id="SSF56112">
    <property type="entry name" value="Protein kinase-like (PK-like)"/>
    <property type="match status" value="1"/>
</dbReference>
<evidence type="ECO:0000256" key="4">
    <source>
        <dbReference type="ARBA" id="ARBA00023136"/>
    </source>
</evidence>
<keyword evidence="8" id="KW-1185">Reference proteome</keyword>
<keyword evidence="7" id="KW-0675">Receptor</keyword>
<dbReference type="SUPFAM" id="SSF53822">
    <property type="entry name" value="Periplasmic binding protein-like I"/>
    <property type="match status" value="1"/>
</dbReference>
<evidence type="ECO:0000256" key="1">
    <source>
        <dbReference type="ARBA" id="ARBA00004370"/>
    </source>
</evidence>
<dbReference type="InterPro" id="IPR000719">
    <property type="entry name" value="Prot_kinase_dom"/>
</dbReference>
<evidence type="ECO:0000313" key="7">
    <source>
        <dbReference type="EMBL" id="KAF0297153.1"/>
    </source>
</evidence>
<dbReference type="Pfam" id="PF01094">
    <property type="entry name" value="ANF_receptor"/>
    <property type="match status" value="1"/>
</dbReference>
<comment type="caution">
    <text evidence="7">The sequence shown here is derived from an EMBL/GenBank/DDBJ whole genome shotgun (WGS) entry which is preliminary data.</text>
</comment>
<dbReference type="InterPro" id="IPR001245">
    <property type="entry name" value="Ser-Thr/Tyr_kinase_cat_dom"/>
</dbReference>
<dbReference type="Gene3D" id="3.40.50.2300">
    <property type="match status" value="2"/>
</dbReference>
<dbReference type="PANTHER" id="PTHR24416">
    <property type="entry name" value="TYROSINE-PROTEIN KINASE RECEPTOR"/>
    <property type="match status" value="1"/>
</dbReference>
<dbReference type="Pfam" id="PF07714">
    <property type="entry name" value="PK_Tyr_Ser-Thr"/>
    <property type="match status" value="1"/>
</dbReference>
<evidence type="ECO:0000313" key="8">
    <source>
        <dbReference type="Proteomes" id="UP000440578"/>
    </source>
</evidence>
<evidence type="ECO:0000259" key="6">
    <source>
        <dbReference type="PROSITE" id="PS50011"/>
    </source>
</evidence>
<keyword evidence="3 5" id="KW-1133">Transmembrane helix</keyword>
<keyword evidence="4 5" id="KW-0472">Membrane</keyword>
<dbReference type="InterPro" id="IPR050122">
    <property type="entry name" value="RTK"/>
</dbReference>
<dbReference type="GO" id="GO:0005524">
    <property type="term" value="F:ATP binding"/>
    <property type="evidence" value="ECO:0007669"/>
    <property type="project" value="InterPro"/>
</dbReference>
<sequence length="805" mass="91714">MGDPLDIRLQVSDRPGSLLIAWVFKLFLREMYGYRNTSLVLLPDRFSMDDYLTVMSDCPRENLACQDQTCDSKTFSPPCHIPSALINLQAWTPASYDLDFWAHYNVLYAGRLGPETRIGWFLQERVSNSSRSIVDHWRAFQHPETARVFNYTDAEVQRLRRHLWDGHRPVLFAHHAPSPLTLHSSYVEVAFPPCLGGSTCPTGARYLKKLAWSGLKEAAGLAYKALADFRLSQSQFEELMALSTPSFNPGRVACDWMRRNNITLMEQWLSRIRPTNMIYLGGIFPIMGSSYQDPGVIPAVMMAIDAINRNTSLLSEYKMDLLISDGQCSADMVMKTFINYLRMPIFPQMAGVPSAEGVLLTNRTQYPYFFRTIGENKQFRFVYKQLLKQLQFKRVASLTEAGQKVLRYLKDLREQNARIIIADMYQVAARAIMCEAYHQNMTAKEGYLWFLPEWFSGGWFNTPAFSGNNKRCSIDQIMQVLVSARLVELLNVTDFHGVSGHLRFVGPSRVSVTEVKQWRRDGDSTGYHVVGRFYPDHSIPEGGRLEMDESKIRWLTPNGLRPVDGSSPPCDLQPLADLLDISCQDAMIVANVVGLLPVILLFLICALFYKRRYERKMLRLQEMGLGNWVAYSPEWELKRENIVTNRKLGEGAFGTVYGGEALLVKDRERGEAGGKPDKKRVQNAEQPEEWCSVAVKTLKLNATLEEKQDFLREADIMKGFDHTNIVRLLGVCTLAEPLLTVMEFMLHGDLKTFLLSRRNPKDECGEISDKNLTSMARDVACALSYLADRKFVHRCVGGLDWWVRA</sequence>
<feature type="transmembrane region" description="Helical" evidence="5">
    <location>
        <begin position="588"/>
        <end position="609"/>
    </location>
</feature>
<proteinExistence type="predicted"/>
<dbReference type="InterPro" id="IPR011009">
    <property type="entry name" value="Kinase-like_dom_sf"/>
</dbReference>
<evidence type="ECO:0000256" key="5">
    <source>
        <dbReference type="SAM" id="Phobius"/>
    </source>
</evidence>
<dbReference type="AlphaFoldDB" id="A0A6A4VU36"/>
<dbReference type="PROSITE" id="PS50011">
    <property type="entry name" value="PROTEIN_KINASE_DOM"/>
    <property type="match status" value="1"/>
</dbReference>
<dbReference type="InterPro" id="IPR001828">
    <property type="entry name" value="ANF_lig-bd_rcpt"/>
</dbReference>
<dbReference type="Gene3D" id="3.30.200.20">
    <property type="entry name" value="Phosphorylase Kinase, domain 1"/>
    <property type="match status" value="1"/>
</dbReference>
<reference evidence="7 8" key="1">
    <citation type="submission" date="2019-07" db="EMBL/GenBank/DDBJ databases">
        <title>Draft genome assembly of a fouling barnacle, Amphibalanus amphitrite (Darwin, 1854): The first reference genome for Thecostraca.</title>
        <authorList>
            <person name="Kim W."/>
        </authorList>
    </citation>
    <scope>NUCLEOTIDE SEQUENCE [LARGE SCALE GENOMIC DNA]</scope>
    <source>
        <strain evidence="7">SNU_AA5</strain>
        <tissue evidence="7">Soma without cirri and trophi</tissue>
    </source>
</reference>
<protein>
    <submittedName>
        <fullName evidence="7">Putative molluscan insulin-related peptide(S) receptor</fullName>
    </submittedName>
</protein>
<dbReference type="OrthoDB" id="4062651at2759"/>
<name>A0A6A4VU36_AMPAM</name>
<evidence type="ECO:0000256" key="2">
    <source>
        <dbReference type="ARBA" id="ARBA00022692"/>
    </source>
</evidence>
<dbReference type="GO" id="GO:0005886">
    <property type="term" value="C:plasma membrane"/>
    <property type="evidence" value="ECO:0007669"/>
    <property type="project" value="TreeGrafter"/>
</dbReference>
<keyword evidence="2 5" id="KW-0812">Transmembrane</keyword>
<comment type="subcellular location">
    <subcellularLocation>
        <location evidence="1">Membrane</location>
    </subcellularLocation>
</comment>
<dbReference type="PANTHER" id="PTHR24416:SF489">
    <property type="entry name" value="PROTEIN KINASE DOMAIN-CONTAINING PROTEIN"/>
    <property type="match status" value="1"/>
</dbReference>
<dbReference type="GO" id="GO:0043235">
    <property type="term" value="C:receptor complex"/>
    <property type="evidence" value="ECO:0007669"/>
    <property type="project" value="TreeGrafter"/>
</dbReference>
<gene>
    <name evidence="7" type="primary">MIPR</name>
    <name evidence="7" type="ORF">FJT64_005404</name>
</gene>
<organism evidence="7 8">
    <name type="scientific">Amphibalanus amphitrite</name>
    <name type="common">Striped barnacle</name>
    <name type="synonym">Balanus amphitrite</name>
    <dbReference type="NCBI Taxonomy" id="1232801"/>
    <lineage>
        <taxon>Eukaryota</taxon>
        <taxon>Metazoa</taxon>
        <taxon>Ecdysozoa</taxon>
        <taxon>Arthropoda</taxon>
        <taxon>Crustacea</taxon>
        <taxon>Multicrustacea</taxon>
        <taxon>Cirripedia</taxon>
        <taxon>Thoracica</taxon>
        <taxon>Thoracicalcarea</taxon>
        <taxon>Balanomorpha</taxon>
        <taxon>Balanoidea</taxon>
        <taxon>Balanidae</taxon>
        <taxon>Amphibalaninae</taxon>
        <taxon>Amphibalanus</taxon>
    </lineage>
</organism>
<dbReference type="GO" id="GO:0004714">
    <property type="term" value="F:transmembrane receptor protein tyrosine kinase activity"/>
    <property type="evidence" value="ECO:0007669"/>
    <property type="project" value="TreeGrafter"/>
</dbReference>
<dbReference type="GO" id="GO:0007169">
    <property type="term" value="P:cell surface receptor protein tyrosine kinase signaling pathway"/>
    <property type="evidence" value="ECO:0007669"/>
    <property type="project" value="TreeGrafter"/>
</dbReference>
<feature type="domain" description="Protein kinase" evidence="6">
    <location>
        <begin position="642"/>
        <end position="805"/>
    </location>
</feature>
<dbReference type="Proteomes" id="UP000440578">
    <property type="component" value="Unassembled WGS sequence"/>
</dbReference>
<dbReference type="EMBL" id="VIIS01001511">
    <property type="protein sequence ID" value="KAF0297153.1"/>
    <property type="molecule type" value="Genomic_DNA"/>
</dbReference>
<accession>A0A6A4VU36</accession>